<sequence length="56" mass="6134">MIQIRHYIAALSAFFESWAFGIGQTGKDGIKRELPFAAFAVSVMDGFALERTRGPG</sequence>
<comment type="caution">
    <text evidence="1">The sequence shown here is derived from an EMBL/GenBank/DDBJ whole genome shotgun (WGS) entry which is preliminary data.</text>
</comment>
<dbReference type="RefSeq" id="WP_243918322.1">
    <property type="nucleotide sequence ID" value="NZ_JALHLG010000005.1"/>
</dbReference>
<protein>
    <submittedName>
        <fullName evidence="1">Uncharacterized protein</fullName>
    </submittedName>
</protein>
<name>A0ABT0BN08_9SPHN</name>
<evidence type="ECO:0000313" key="2">
    <source>
        <dbReference type="Proteomes" id="UP001202281"/>
    </source>
</evidence>
<gene>
    <name evidence="1" type="ORF">MTR66_04660</name>
</gene>
<dbReference type="Proteomes" id="UP001202281">
    <property type="component" value="Unassembled WGS sequence"/>
</dbReference>
<organism evidence="1 2">
    <name type="scientific">Novosphingobium beihaiensis</name>
    <dbReference type="NCBI Taxonomy" id="2930389"/>
    <lineage>
        <taxon>Bacteria</taxon>
        <taxon>Pseudomonadati</taxon>
        <taxon>Pseudomonadota</taxon>
        <taxon>Alphaproteobacteria</taxon>
        <taxon>Sphingomonadales</taxon>
        <taxon>Sphingomonadaceae</taxon>
        <taxon>Novosphingobium</taxon>
    </lineage>
</organism>
<dbReference type="EMBL" id="JALHLG010000005">
    <property type="protein sequence ID" value="MCJ2186104.1"/>
    <property type="molecule type" value="Genomic_DNA"/>
</dbReference>
<proteinExistence type="predicted"/>
<evidence type="ECO:0000313" key="1">
    <source>
        <dbReference type="EMBL" id="MCJ2186104.1"/>
    </source>
</evidence>
<keyword evidence="2" id="KW-1185">Reference proteome</keyword>
<reference evidence="1 2" key="1">
    <citation type="submission" date="2022-04" db="EMBL/GenBank/DDBJ databases">
        <title>Identification of a novel bacterium isolated from mangrove sediments.</title>
        <authorList>
            <person name="Pan X."/>
        </authorList>
    </citation>
    <scope>NUCLEOTIDE SEQUENCE [LARGE SCALE GENOMIC DNA]</scope>
    <source>
        <strain evidence="1 2">B2638</strain>
    </source>
</reference>
<accession>A0ABT0BN08</accession>